<dbReference type="Gene3D" id="3.40.50.300">
    <property type="entry name" value="P-loop containing nucleotide triphosphate hydrolases"/>
    <property type="match status" value="1"/>
</dbReference>
<dbReference type="SUPFAM" id="SSF52540">
    <property type="entry name" value="P-loop containing nucleoside triphosphate hydrolases"/>
    <property type="match status" value="1"/>
</dbReference>
<gene>
    <name evidence="1" type="ORF">C7I55_24790</name>
</gene>
<sequence>MKIVIYGLAKSGTSALFYKIRNSLPPGTIALFEPRSYGLSDRFLDRLRALRSGRWAPSHVIAKVLPWDRRPIRIHDFDRFDRQIVLVRDPRDRLVSGLLYRNYHASFIRDEKSAAEFLDLLRQKEADPRSVSVLDLLTAFERLERGVDSPSSWIEQYKDRGIALPLQFHDRRPQLPVFRYEQLVDEEFGPLEEILGISLDGAASVPEALQRVVRTKRYGAWRNWFTPEDCDTLRPLFQPYLDRYYPTARWDLGTSAQLNPKYGSVYAERVINERRVLWGLAPLPRPA</sequence>
<dbReference type="AlphaFoldDB" id="A0A2P7QG80"/>
<comment type="caution">
    <text evidence="1">The sequence shown here is derived from an EMBL/GenBank/DDBJ whole genome shotgun (WGS) entry which is preliminary data.</text>
</comment>
<evidence type="ECO:0000313" key="2">
    <source>
        <dbReference type="Proteomes" id="UP000241167"/>
    </source>
</evidence>
<evidence type="ECO:0000313" key="1">
    <source>
        <dbReference type="EMBL" id="PSJ36926.1"/>
    </source>
</evidence>
<keyword evidence="2" id="KW-1185">Reference proteome</keyword>
<organism evidence="1 2">
    <name type="scientific">Allosphingosinicella deserti</name>
    <dbReference type="NCBI Taxonomy" id="2116704"/>
    <lineage>
        <taxon>Bacteria</taxon>
        <taxon>Pseudomonadati</taxon>
        <taxon>Pseudomonadota</taxon>
        <taxon>Alphaproteobacteria</taxon>
        <taxon>Sphingomonadales</taxon>
        <taxon>Sphingomonadaceae</taxon>
        <taxon>Allosphingosinicella</taxon>
    </lineage>
</organism>
<dbReference type="EMBL" id="PXYI01000011">
    <property type="protein sequence ID" value="PSJ36926.1"/>
    <property type="molecule type" value="Genomic_DNA"/>
</dbReference>
<dbReference type="InterPro" id="IPR027417">
    <property type="entry name" value="P-loop_NTPase"/>
</dbReference>
<reference evidence="1 2" key="1">
    <citation type="submission" date="2018-03" db="EMBL/GenBank/DDBJ databases">
        <title>The draft genome of Sphingosinicella sp. GL-C-18.</title>
        <authorList>
            <person name="Liu L."/>
            <person name="Li L."/>
            <person name="Liang L."/>
            <person name="Zhang X."/>
            <person name="Wang T."/>
        </authorList>
    </citation>
    <scope>NUCLEOTIDE SEQUENCE [LARGE SCALE GENOMIC DNA]</scope>
    <source>
        <strain evidence="1 2">GL-C-18</strain>
    </source>
</reference>
<accession>A0A2P7QG80</accession>
<dbReference type="Proteomes" id="UP000241167">
    <property type="component" value="Unassembled WGS sequence"/>
</dbReference>
<name>A0A2P7QG80_9SPHN</name>
<evidence type="ECO:0008006" key="3">
    <source>
        <dbReference type="Google" id="ProtNLM"/>
    </source>
</evidence>
<proteinExistence type="predicted"/>
<dbReference type="OrthoDB" id="8767516at2"/>
<dbReference type="RefSeq" id="WP_106515740.1">
    <property type="nucleotide sequence ID" value="NZ_PXYI01000011.1"/>
</dbReference>
<protein>
    <recommendedName>
        <fullName evidence="3">Sulfotransferase domain-containing protein</fullName>
    </recommendedName>
</protein>